<keyword evidence="2" id="KW-1185">Reference proteome</keyword>
<reference evidence="1 2" key="1">
    <citation type="submission" date="2022-01" db="EMBL/GenBank/DDBJ databases">
        <title>A high-quality chromosome-level genome assembly of rohu carp, Labeo rohita.</title>
        <authorList>
            <person name="Arick M.A. II"/>
            <person name="Hsu C.-Y."/>
            <person name="Magbanua Z."/>
            <person name="Pechanova O."/>
            <person name="Grover C."/>
            <person name="Miller E."/>
            <person name="Thrash A."/>
            <person name="Ezzel L."/>
            <person name="Alam S."/>
            <person name="Benzie J."/>
            <person name="Hamilton M."/>
            <person name="Karsi A."/>
            <person name="Lawrence M.L."/>
            <person name="Peterson D.G."/>
        </authorList>
    </citation>
    <scope>NUCLEOTIDE SEQUENCE [LARGE SCALE GENOMIC DNA]</scope>
    <source>
        <strain evidence="2">BAU-BD-2019</strain>
        <tissue evidence="1">Blood</tissue>
    </source>
</reference>
<comment type="caution">
    <text evidence="1">The sequence shown here is derived from an EMBL/GenBank/DDBJ whole genome shotgun (WGS) entry which is preliminary data.</text>
</comment>
<protein>
    <submittedName>
        <fullName evidence="1">Origin recognition complex subunit 2</fullName>
    </submittedName>
</protein>
<sequence>MFGYLNSAQILCGPANYQLKNKKKKKERKNNFSDIFPCNFYCNLTGSHGQTVSSPDYVSDAVQFCVVACTLKTKGVCLWANLNDTCYQA</sequence>
<evidence type="ECO:0000313" key="1">
    <source>
        <dbReference type="EMBL" id="KAI2654880.1"/>
    </source>
</evidence>
<organism evidence="1 2">
    <name type="scientific">Labeo rohita</name>
    <name type="common">Indian major carp</name>
    <name type="synonym">Cyprinus rohita</name>
    <dbReference type="NCBI Taxonomy" id="84645"/>
    <lineage>
        <taxon>Eukaryota</taxon>
        <taxon>Metazoa</taxon>
        <taxon>Chordata</taxon>
        <taxon>Craniata</taxon>
        <taxon>Vertebrata</taxon>
        <taxon>Euteleostomi</taxon>
        <taxon>Actinopterygii</taxon>
        <taxon>Neopterygii</taxon>
        <taxon>Teleostei</taxon>
        <taxon>Ostariophysi</taxon>
        <taxon>Cypriniformes</taxon>
        <taxon>Cyprinidae</taxon>
        <taxon>Labeoninae</taxon>
        <taxon>Labeonini</taxon>
        <taxon>Labeo</taxon>
    </lineage>
</organism>
<dbReference type="Proteomes" id="UP000830375">
    <property type="component" value="Unassembled WGS sequence"/>
</dbReference>
<evidence type="ECO:0000313" key="2">
    <source>
        <dbReference type="Proteomes" id="UP000830375"/>
    </source>
</evidence>
<gene>
    <name evidence="1" type="ORF">H4Q32_017161</name>
</gene>
<proteinExistence type="predicted"/>
<name>A0ABQ8LW58_LABRO</name>
<dbReference type="EMBL" id="JACTAM010000016">
    <property type="protein sequence ID" value="KAI2654880.1"/>
    <property type="molecule type" value="Genomic_DNA"/>
</dbReference>
<accession>A0ABQ8LW58</accession>